<evidence type="ECO:0000256" key="5">
    <source>
        <dbReference type="ARBA" id="ARBA00022803"/>
    </source>
</evidence>
<proteinExistence type="predicted"/>
<sequence length="533" mass="59434">MTEGQLREEIQRLLASEQPQSALLLTDVLCTLDPSSTENLILKASVLFQVREFSGVLRVAKRVLEGNPDCAEAIYLAMNASFELANIKECVSFSEKLLSCGHKETHALCVLGKCSEISYDPAGAAEYYKKALLVDPFCLEALHALSEHRLLDETGMIELIDSLALPSGADALRESLKAQADVKHTTSVDGVPTAVILLQKARQEYGRNNLRQALSLTTELLEQDFYNRDCMCLHLSILVDMKVSPKLFEIAHFLSENNSQAELAVYAIGCFYYSLCNYERAGRYFSRATELDCYFCEAWVAYGHCYAKLEEGEQALNVYRRASNFFPGLLCCNTFIGMQYSRIHQWPIALNFFNDALKLAPADPLTLNEIGVLYTRTKKYPEALNFFYMAYKSLSSNENPSEHFDCIIFNLATVLRKAGKYSEAIKYYCDYVRCRPNASHGYCALGFTHHLNGDIKSAISNYHVSLSIKPDSFCNDLLNRALTADFGQNASGVDWSSPPPAQSTDVTFSTVSKTHNPASSVGDCFSVGRSLTF</sequence>
<evidence type="ECO:0000313" key="8">
    <source>
        <dbReference type="EMBL" id="CAD2218235.1"/>
    </source>
</evidence>
<feature type="repeat" description="TPR" evidence="7">
    <location>
        <begin position="296"/>
        <end position="329"/>
    </location>
</feature>
<dbReference type="PANTHER" id="PTHR12558:SF9">
    <property type="entry name" value="CELL DIVISION CYCLE PROTEIN 16 HOMOLOG"/>
    <property type="match status" value="1"/>
</dbReference>
<name>A0A7G2CFV5_9TRYP</name>
<evidence type="ECO:0000256" key="4">
    <source>
        <dbReference type="ARBA" id="ARBA00022786"/>
    </source>
</evidence>
<dbReference type="GO" id="GO:0016567">
    <property type="term" value="P:protein ubiquitination"/>
    <property type="evidence" value="ECO:0007669"/>
    <property type="project" value="TreeGrafter"/>
</dbReference>
<evidence type="ECO:0000256" key="2">
    <source>
        <dbReference type="ARBA" id="ARBA00022737"/>
    </source>
</evidence>
<dbReference type="GO" id="GO:0005680">
    <property type="term" value="C:anaphase-promoting complex"/>
    <property type="evidence" value="ECO:0007669"/>
    <property type="project" value="TreeGrafter"/>
</dbReference>
<keyword evidence="3" id="KW-0498">Mitosis</keyword>
<dbReference type="PROSITE" id="PS50005">
    <property type="entry name" value="TPR"/>
    <property type="match status" value="2"/>
</dbReference>
<dbReference type="GO" id="GO:0031145">
    <property type="term" value="P:anaphase-promoting complex-dependent catabolic process"/>
    <property type="evidence" value="ECO:0007669"/>
    <property type="project" value="TreeGrafter"/>
</dbReference>
<dbReference type="InterPro" id="IPR019734">
    <property type="entry name" value="TPR_rpt"/>
</dbReference>
<protein>
    <submittedName>
        <fullName evidence="8">Tetratricopeptide repeat, putative</fullName>
    </submittedName>
</protein>
<dbReference type="VEuPathDB" id="TriTrypDB:ADEAN_000572300"/>
<dbReference type="InterPro" id="IPR011990">
    <property type="entry name" value="TPR-like_helical_dom_sf"/>
</dbReference>
<evidence type="ECO:0000313" key="9">
    <source>
        <dbReference type="Proteomes" id="UP000515908"/>
    </source>
</evidence>
<keyword evidence="1" id="KW-0132">Cell division</keyword>
<reference evidence="8 9" key="1">
    <citation type="submission" date="2020-08" db="EMBL/GenBank/DDBJ databases">
        <authorList>
            <person name="Newling K."/>
            <person name="Davey J."/>
            <person name="Forrester S."/>
        </authorList>
    </citation>
    <scope>NUCLEOTIDE SEQUENCE [LARGE SCALE GENOMIC DNA]</scope>
    <source>
        <strain evidence="9">Crithidia deanei Carvalho (ATCC PRA-265)</strain>
    </source>
</reference>
<evidence type="ECO:0000256" key="7">
    <source>
        <dbReference type="PROSITE-ProRule" id="PRU00339"/>
    </source>
</evidence>
<dbReference type="GO" id="GO:0045842">
    <property type="term" value="P:positive regulation of mitotic metaphase/anaphase transition"/>
    <property type="evidence" value="ECO:0007669"/>
    <property type="project" value="TreeGrafter"/>
</dbReference>
<dbReference type="Gene3D" id="1.25.40.10">
    <property type="entry name" value="Tetratricopeptide repeat domain"/>
    <property type="match status" value="1"/>
</dbReference>
<dbReference type="AlphaFoldDB" id="A0A7G2CFV5"/>
<evidence type="ECO:0000256" key="3">
    <source>
        <dbReference type="ARBA" id="ARBA00022776"/>
    </source>
</evidence>
<dbReference type="SMART" id="SM00028">
    <property type="entry name" value="TPR"/>
    <property type="match status" value="7"/>
</dbReference>
<keyword evidence="6" id="KW-0131">Cell cycle</keyword>
<dbReference type="EMBL" id="LR877154">
    <property type="protein sequence ID" value="CAD2218235.1"/>
    <property type="molecule type" value="Genomic_DNA"/>
</dbReference>
<evidence type="ECO:0000256" key="6">
    <source>
        <dbReference type="ARBA" id="ARBA00023306"/>
    </source>
</evidence>
<gene>
    <name evidence="8" type="ORF">ADEAN_000572300</name>
</gene>
<accession>A0A7G2CFV5</accession>
<dbReference type="SUPFAM" id="SSF48452">
    <property type="entry name" value="TPR-like"/>
    <property type="match status" value="1"/>
</dbReference>
<keyword evidence="5 7" id="KW-0802">TPR repeat</keyword>
<dbReference type="Proteomes" id="UP000515908">
    <property type="component" value="Chromosome 10"/>
</dbReference>
<feature type="repeat" description="TPR" evidence="7">
    <location>
        <begin position="439"/>
        <end position="472"/>
    </location>
</feature>
<evidence type="ECO:0000256" key="1">
    <source>
        <dbReference type="ARBA" id="ARBA00022618"/>
    </source>
</evidence>
<dbReference type="PANTHER" id="PTHR12558">
    <property type="entry name" value="CELL DIVISION CYCLE 16,23,27"/>
    <property type="match status" value="1"/>
</dbReference>
<dbReference type="OrthoDB" id="10006270at2759"/>
<keyword evidence="2" id="KW-0677">Repeat</keyword>
<organism evidence="8 9">
    <name type="scientific">Angomonas deanei</name>
    <dbReference type="NCBI Taxonomy" id="59799"/>
    <lineage>
        <taxon>Eukaryota</taxon>
        <taxon>Discoba</taxon>
        <taxon>Euglenozoa</taxon>
        <taxon>Kinetoplastea</taxon>
        <taxon>Metakinetoplastina</taxon>
        <taxon>Trypanosomatida</taxon>
        <taxon>Trypanosomatidae</taxon>
        <taxon>Strigomonadinae</taxon>
        <taxon>Angomonas</taxon>
    </lineage>
</organism>
<keyword evidence="9" id="KW-1185">Reference proteome</keyword>
<dbReference type="GO" id="GO:0051301">
    <property type="term" value="P:cell division"/>
    <property type="evidence" value="ECO:0007669"/>
    <property type="project" value="UniProtKB-KW"/>
</dbReference>
<dbReference type="GO" id="GO:0005737">
    <property type="term" value="C:cytoplasm"/>
    <property type="evidence" value="ECO:0007669"/>
    <property type="project" value="TreeGrafter"/>
</dbReference>
<keyword evidence="4" id="KW-0833">Ubl conjugation pathway</keyword>